<evidence type="ECO:0000313" key="2">
    <source>
        <dbReference type="EMBL" id="VUZ55581.1"/>
    </source>
</evidence>
<gene>
    <name evidence="2" type="ORF">WMSIL1_LOCUS13388</name>
</gene>
<dbReference type="InterPro" id="IPR055469">
    <property type="entry name" value="DUF7041"/>
</dbReference>
<sequence length="91" mass="10490">MSNESELAVNAVVAPITYPILDPRNPYVWFRQVEKIWRLRVISKQKTMFQHVLSALSIVVAAQVIDIVDKAPEDKFYDTLKRAVISRLFDS</sequence>
<feature type="domain" description="DUF7041" evidence="1">
    <location>
        <begin position="22"/>
        <end position="90"/>
    </location>
</feature>
<protein>
    <recommendedName>
        <fullName evidence="1">DUF7041 domain-containing protein</fullName>
    </recommendedName>
</protein>
<reference evidence="2 3" key="1">
    <citation type="submission" date="2019-07" db="EMBL/GenBank/DDBJ databases">
        <authorList>
            <person name="Jastrzebski P J."/>
            <person name="Paukszto L."/>
            <person name="Jastrzebski P J."/>
        </authorList>
    </citation>
    <scope>NUCLEOTIDE SEQUENCE [LARGE SCALE GENOMIC DNA]</scope>
    <source>
        <strain evidence="2 3">WMS-il1</strain>
    </source>
</reference>
<dbReference type="PANTHER" id="PTHR33327">
    <property type="entry name" value="ENDONUCLEASE"/>
    <property type="match status" value="1"/>
</dbReference>
<dbReference type="PANTHER" id="PTHR33327:SF3">
    <property type="entry name" value="RNA-DIRECTED DNA POLYMERASE"/>
    <property type="match status" value="1"/>
</dbReference>
<evidence type="ECO:0000313" key="3">
    <source>
        <dbReference type="Proteomes" id="UP000321570"/>
    </source>
</evidence>
<dbReference type="AlphaFoldDB" id="A0A564Z7U4"/>
<proteinExistence type="predicted"/>
<accession>A0A564Z7U4</accession>
<name>A0A564Z7U4_HYMDI</name>
<dbReference type="EMBL" id="CABIJS010000695">
    <property type="protein sequence ID" value="VUZ55581.1"/>
    <property type="molecule type" value="Genomic_DNA"/>
</dbReference>
<keyword evidence="3" id="KW-1185">Reference proteome</keyword>
<dbReference type="Pfam" id="PF23055">
    <property type="entry name" value="DUF7041"/>
    <property type="match status" value="1"/>
</dbReference>
<evidence type="ECO:0000259" key="1">
    <source>
        <dbReference type="Pfam" id="PF23055"/>
    </source>
</evidence>
<dbReference type="Proteomes" id="UP000321570">
    <property type="component" value="Unassembled WGS sequence"/>
</dbReference>
<organism evidence="2 3">
    <name type="scientific">Hymenolepis diminuta</name>
    <name type="common">Rat tapeworm</name>
    <dbReference type="NCBI Taxonomy" id="6216"/>
    <lineage>
        <taxon>Eukaryota</taxon>
        <taxon>Metazoa</taxon>
        <taxon>Spiralia</taxon>
        <taxon>Lophotrochozoa</taxon>
        <taxon>Platyhelminthes</taxon>
        <taxon>Cestoda</taxon>
        <taxon>Eucestoda</taxon>
        <taxon>Cyclophyllidea</taxon>
        <taxon>Hymenolepididae</taxon>
        <taxon>Hymenolepis</taxon>
    </lineage>
</organism>